<evidence type="ECO:0000256" key="1">
    <source>
        <dbReference type="SAM" id="Phobius"/>
    </source>
</evidence>
<sequence>MCNCTIYTCKHFLFRRAMNGPIACWTFLLIMCSSISIVHTRSNGYYLANHRNVRNRIRESGLDYLPAEKRSFGYNCLFSPLQCQYKRFDNDEEGREARIQRKRTLIAQRRNIF</sequence>
<name>A0A915JZT2_ROMCU</name>
<protein>
    <submittedName>
        <fullName evidence="3">Secreted protein</fullName>
    </submittedName>
</protein>
<dbReference type="AlphaFoldDB" id="A0A915JZT2"/>
<keyword evidence="1" id="KW-0472">Membrane</keyword>
<accession>A0A915JZT2</accession>
<keyword evidence="2" id="KW-1185">Reference proteome</keyword>
<organism evidence="2 3">
    <name type="scientific">Romanomermis culicivorax</name>
    <name type="common">Nematode worm</name>
    <dbReference type="NCBI Taxonomy" id="13658"/>
    <lineage>
        <taxon>Eukaryota</taxon>
        <taxon>Metazoa</taxon>
        <taxon>Ecdysozoa</taxon>
        <taxon>Nematoda</taxon>
        <taxon>Enoplea</taxon>
        <taxon>Dorylaimia</taxon>
        <taxon>Mermithida</taxon>
        <taxon>Mermithoidea</taxon>
        <taxon>Mermithidae</taxon>
        <taxon>Romanomermis</taxon>
    </lineage>
</organism>
<keyword evidence="1" id="KW-0812">Transmembrane</keyword>
<reference evidence="3" key="1">
    <citation type="submission" date="2022-11" db="UniProtKB">
        <authorList>
            <consortium name="WormBaseParasite"/>
        </authorList>
    </citation>
    <scope>IDENTIFICATION</scope>
</reference>
<evidence type="ECO:0000313" key="3">
    <source>
        <dbReference type="WBParaSite" id="nRc.2.0.1.t32026-RA"/>
    </source>
</evidence>
<feature type="transmembrane region" description="Helical" evidence="1">
    <location>
        <begin position="20"/>
        <end position="38"/>
    </location>
</feature>
<dbReference type="WBParaSite" id="nRc.2.0.1.t32026-RA">
    <property type="protein sequence ID" value="nRc.2.0.1.t32026-RA"/>
    <property type="gene ID" value="nRc.2.0.1.g32026"/>
</dbReference>
<evidence type="ECO:0000313" key="2">
    <source>
        <dbReference type="Proteomes" id="UP000887565"/>
    </source>
</evidence>
<proteinExistence type="predicted"/>
<dbReference type="Proteomes" id="UP000887565">
    <property type="component" value="Unplaced"/>
</dbReference>
<keyword evidence="1" id="KW-1133">Transmembrane helix</keyword>